<keyword evidence="2" id="KW-0315">Glutamine amidotransferase</keyword>
<evidence type="ECO:0000313" key="3">
    <source>
        <dbReference type="Proteomes" id="UP000220639"/>
    </source>
</evidence>
<gene>
    <name evidence="2" type="ORF">KOSB73_260291</name>
</gene>
<dbReference type="InterPro" id="IPR017926">
    <property type="entry name" value="GATASE"/>
</dbReference>
<evidence type="ECO:0000259" key="1">
    <source>
        <dbReference type="Pfam" id="PF00117"/>
    </source>
</evidence>
<dbReference type="AlphaFoldDB" id="A0A285B3Q4"/>
<name>A0A285B3Q4_9ENTR</name>
<keyword evidence="2" id="KW-0436">Ligase</keyword>
<feature type="domain" description="Glutamine amidotransferase" evidence="1">
    <location>
        <begin position="105"/>
        <end position="226"/>
    </location>
</feature>
<dbReference type="EC" id="6.3.5.2" evidence="2"/>
<dbReference type="PANTHER" id="PTHR42695:SF5">
    <property type="entry name" value="GLUTAMINE AMIDOTRANSFERASE YLR126C-RELATED"/>
    <property type="match status" value="1"/>
</dbReference>
<dbReference type="InterPro" id="IPR029062">
    <property type="entry name" value="Class_I_gatase-like"/>
</dbReference>
<proteinExistence type="predicted"/>
<reference evidence="3" key="1">
    <citation type="submission" date="2017-08" db="EMBL/GenBank/DDBJ databases">
        <authorList>
            <person name="Brisse S."/>
        </authorList>
    </citation>
    <scope>NUCLEOTIDE SEQUENCE [LARGE SCALE GENOMIC DNA]</scope>
    <source>
        <strain evidence="3">06D021</strain>
    </source>
</reference>
<dbReference type="SUPFAM" id="SSF52317">
    <property type="entry name" value="Class I glutamine amidotransferase-like"/>
    <property type="match status" value="1"/>
</dbReference>
<protein>
    <submittedName>
        <fullName evidence="2">Glutamine amidotransferase</fullName>
        <ecNumber evidence="2">6.3.5.2</ecNumber>
    </submittedName>
</protein>
<accession>A0A285B3Q4</accession>
<dbReference type="Proteomes" id="UP000220639">
    <property type="component" value="Unassembled WGS sequence"/>
</dbReference>
<dbReference type="CDD" id="cd01741">
    <property type="entry name" value="GATase1_1"/>
    <property type="match status" value="1"/>
</dbReference>
<dbReference type="GO" id="GO:0016740">
    <property type="term" value="F:transferase activity"/>
    <property type="evidence" value="ECO:0007669"/>
    <property type="project" value="UniProtKB-KW"/>
</dbReference>
<sequence>MADWLFAAAGAFAHSSVLCCCEKGALMSLSRNTLLLVQTGTPPDEIVSDHGDLPLWFGNLLAPWRNKISVARVYAGEPLPAPDNNTVAVITGSWDMVTERLPWSEMTAAWIREAMAIEMPLFGVCYGHQLMAHALGGEVDYHPAGREAGSKTISLSAHGLADRLLADHPAPFSAHLTHMQTVTRLPPGATVLASSQHDPHQIVRYGAHAVSTQFHPEITPAIARSLIAFRQSALRNEGIDPDRLSRDVAESPVASAILTRFVAGYLQPDLNLA</sequence>
<dbReference type="GO" id="GO:0003922">
    <property type="term" value="F:GMP synthase (glutamine-hydrolyzing) activity"/>
    <property type="evidence" value="ECO:0007669"/>
    <property type="project" value="UniProtKB-EC"/>
</dbReference>
<dbReference type="NCBIfam" id="NF006562">
    <property type="entry name" value="PRK09065.1"/>
    <property type="match status" value="1"/>
</dbReference>
<dbReference type="EMBL" id="FZTC01000019">
    <property type="protein sequence ID" value="SNU35567.1"/>
    <property type="molecule type" value="Genomic_DNA"/>
</dbReference>
<dbReference type="PROSITE" id="PS51273">
    <property type="entry name" value="GATASE_TYPE_1"/>
    <property type="match status" value="1"/>
</dbReference>
<dbReference type="PANTHER" id="PTHR42695">
    <property type="entry name" value="GLUTAMINE AMIDOTRANSFERASE YLR126C-RELATED"/>
    <property type="match status" value="1"/>
</dbReference>
<organism evidence="2 3">
    <name type="scientific">Klebsiella grimontii</name>
    <dbReference type="NCBI Taxonomy" id="2058152"/>
    <lineage>
        <taxon>Bacteria</taxon>
        <taxon>Pseudomonadati</taxon>
        <taxon>Pseudomonadota</taxon>
        <taxon>Gammaproteobacteria</taxon>
        <taxon>Enterobacterales</taxon>
        <taxon>Enterobacteriaceae</taxon>
        <taxon>Klebsiella/Raoultella group</taxon>
        <taxon>Klebsiella</taxon>
    </lineage>
</organism>
<keyword evidence="2" id="KW-0808">Transferase</keyword>
<dbReference type="Pfam" id="PF00117">
    <property type="entry name" value="GATase"/>
    <property type="match status" value="1"/>
</dbReference>
<dbReference type="InterPro" id="IPR044992">
    <property type="entry name" value="ChyE-like"/>
</dbReference>
<evidence type="ECO:0000313" key="2">
    <source>
        <dbReference type="EMBL" id="SNU35567.1"/>
    </source>
</evidence>
<dbReference type="GO" id="GO:0005829">
    <property type="term" value="C:cytosol"/>
    <property type="evidence" value="ECO:0007669"/>
    <property type="project" value="TreeGrafter"/>
</dbReference>
<dbReference type="Gene3D" id="3.40.50.880">
    <property type="match status" value="1"/>
</dbReference>